<reference evidence="3" key="1">
    <citation type="submission" date="2019-08" db="EMBL/GenBank/DDBJ databases">
        <title>The complete mitochondrial genome sequence of the medicinal mushroom, Inonotus obliquus.</title>
        <authorList>
            <person name="Agnestisia R."/>
            <person name="Ono A."/>
            <person name="Nakamura L."/>
            <person name="Chino R."/>
            <person name="Aiso H."/>
            <person name="Nezu I."/>
            <person name="Ishiguri H."/>
            <person name="Yokota S."/>
            <person name="Suzuki T."/>
        </authorList>
    </citation>
    <scope>NUCLEOTIDE SEQUENCE</scope>
    <source>
        <strain evidence="3">NBRC113408</strain>
    </source>
</reference>
<dbReference type="SUPFAM" id="SSF55608">
    <property type="entry name" value="Homing endonucleases"/>
    <property type="match status" value="1"/>
</dbReference>
<dbReference type="Pfam" id="PF03161">
    <property type="entry name" value="LAGLIDADG_2"/>
    <property type="match status" value="1"/>
</dbReference>
<sequence>MLGDGSISRSSLTSNSRFEMSFGTDYKQFAESVGDLFQVFMKTPVKAIQIKGKNKNYINYRLKTISLPVFNLYFDMFYKFNADKGKFVKIVPQNILNLLNPVVLAYLIMTDGNFDKSRNRVRIYTNSYSKEDVIRLAIAIKQNLGIYVGVLHDRKDQWILTIGIKQLSLLRKFVSPHFEPSMLYRIGLKFFLEYMVFRYF</sequence>
<dbReference type="GeneID" id="41799576"/>
<gene>
    <name evidence="3" type="primary">orf200</name>
</gene>
<comment type="function">
    <text evidence="1">Mitochondrial DNA endonuclease involved in intron homing.</text>
</comment>
<organism evidence="3">
    <name type="scientific">Inonotus obliquus</name>
    <dbReference type="NCBI Taxonomy" id="167356"/>
    <lineage>
        <taxon>Eukaryota</taxon>
        <taxon>Fungi</taxon>
        <taxon>Dikarya</taxon>
        <taxon>Basidiomycota</taxon>
        <taxon>Agaricomycotina</taxon>
        <taxon>Agaricomycetes</taxon>
        <taxon>Hymenochaetales</taxon>
        <taxon>Hymenochaetaceae</taxon>
        <taxon>Inonotus</taxon>
    </lineage>
</organism>
<proteinExistence type="predicted"/>
<keyword evidence="3" id="KW-0496">Mitochondrion</keyword>
<evidence type="ECO:0000256" key="1">
    <source>
        <dbReference type="ARBA" id="ARBA00002670"/>
    </source>
</evidence>
<dbReference type="AlphaFoldDB" id="A0A5A4UBD8"/>
<evidence type="ECO:0000259" key="2">
    <source>
        <dbReference type="Pfam" id="PF03161"/>
    </source>
</evidence>
<dbReference type="RefSeq" id="YP_009693766.1">
    <property type="nucleotide sequence ID" value="NC_044740.1"/>
</dbReference>
<dbReference type="EMBL" id="LC497415">
    <property type="protein sequence ID" value="BBN21292.1"/>
    <property type="molecule type" value="Genomic_DNA"/>
</dbReference>
<dbReference type="Gene3D" id="3.10.28.10">
    <property type="entry name" value="Homing endonucleases"/>
    <property type="match status" value="2"/>
</dbReference>
<protein>
    <recommendedName>
        <fullName evidence="2">Homing endonuclease LAGLIDADG domain-containing protein</fullName>
    </recommendedName>
</protein>
<dbReference type="GO" id="GO:0004519">
    <property type="term" value="F:endonuclease activity"/>
    <property type="evidence" value="ECO:0007669"/>
    <property type="project" value="InterPro"/>
</dbReference>
<dbReference type="InterPro" id="IPR027434">
    <property type="entry name" value="Homing_endonucl"/>
</dbReference>
<name>A0A5A4UBD8_9AGAM</name>
<dbReference type="InterPro" id="IPR004860">
    <property type="entry name" value="LAGLIDADG_dom"/>
</dbReference>
<accession>A0A5A4UBD8</accession>
<feature type="domain" description="Homing endonuclease LAGLIDADG" evidence="2">
    <location>
        <begin position="1"/>
        <end position="164"/>
    </location>
</feature>
<geneLocation type="mitochondrion" evidence="3"/>
<evidence type="ECO:0000313" key="3">
    <source>
        <dbReference type="EMBL" id="BBN21292.1"/>
    </source>
</evidence>